<evidence type="ECO:0000256" key="1">
    <source>
        <dbReference type="ARBA" id="ARBA00011045"/>
    </source>
</evidence>
<dbReference type="SUPFAM" id="SSF48371">
    <property type="entry name" value="ARM repeat"/>
    <property type="match status" value="1"/>
</dbReference>
<dbReference type="AlphaFoldDB" id="A0A5C3F571"/>
<organism evidence="5 6">
    <name type="scientific">Pseudozyma flocculosa</name>
    <dbReference type="NCBI Taxonomy" id="84751"/>
    <lineage>
        <taxon>Eukaryota</taxon>
        <taxon>Fungi</taxon>
        <taxon>Dikarya</taxon>
        <taxon>Basidiomycota</taxon>
        <taxon>Ustilaginomycotina</taxon>
        <taxon>Ustilaginomycetes</taxon>
        <taxon>Ustilaginales</taxon>
        <taxon>Ustilaginaceae</taxon>
        <taxon>Pseudozyma</taxon>
    </lineage>
</organism>
<dbReference type="PANTHER" id="PTHR19316">
    <property type="entry name" value="PROTEIN FOLDING REGULATOR"/>
    <property type="match status" value="1"/>
</dbReference>
<dbReference type="OrthoDB" id="10250458at2759"/>
<dbReference type="Gene3D" id="1.25.10.10">
    <property type="entry name" value="Leucine-rich Repeat Variant"/>
    <property type="match status" value="1"/>
</dbReference>
<dbReference type="InterPro" id="IPR013918">
    <property type="entry name" value="Nucleotide_exch_fac_Fes1"/>
</dbReference>
<dbReference type="PANTHER" id="PTHR19316:SF18">
    <property type="entry name" value="HSP70-BINDING PROTEIN 1"/>
    <property type="match status" value="1"/>
</dbReference>
<gene>
    <name evidence="5" type="ORF">PSFLO_04296</name>
</gene>
<evidence type="ECO:0000259" key="4">
    <source>
        <dbReference type="Pfam" id="PF08609"/>
    </source>
</evidence>
<feature type="region of interest" description="Disordered" evidence="3">
    <location>
        <begin position="221"/>
        <end position="283"/>
    </location>
</feature>
<keyword evidence="2" id="KW-0677">Repeat</keyword>
<dbReference type="GO" id="GO:0005783">
    <property type="term" value="C:endoplasmic reticulum"/>
    <property type="evidence" value="ECO:0007669"/>
    <property type="project" value="TreeGrafter"/>
</dbReference>
<reference evidence="5 6" key="1">
    <citation type="submission" date="2018-03" db="EMBL/GenBank/DDBJ databases">
        <authorList>
            <person name="Guldener U."/>
        </authorList>
    </citation>
    <scope>NUCLEOTIDE SEQUENCE [LARGE SCALE GENOMIC DNA]</scope>
    <source>
        <strain evidence="5 6">DAOM196992</strain>
    </source>
</reference>
<dbReference type="Pfam" id="PF08609">
    <property type="entry name" value="Fes1"/>
    <property type="match status" value="1"/>
</dbReference>
<protein>
    <submittedName>
        <fullName evidence="5">Related to FES1 - Hsp70 nucleotide exchange factor</fullName>
    </submittedName>
</protein>
<proteinExistence type="inferred from homology"/>
<keyword evidence="6" id="KW-1185">Reference proteome</keyword>
<name>A0A5C3F571_9BASI</name>
<dbReference type="InterPro" id="IPR011989">
    <property type="entry name" value="ARM-like"/>
</dbReference>
<sequence length="421" mass="44532">MANQKNAQELLKWGLQHTPDNGVDGSASVAQISADIEAGRRPDLSDPRLYEAIMGKSEAQMMQEELAVALDATRPLDDRCTALDNFEMLIETIDNANNITSMKMWTPLVELLSASEPRIQTAAAWIVGTAVQNNDKGQVAILAFSPLAPLLDLLRSDDTQTRSKAMYALSGLLKHNPAAVKQFQDMDGWSRLRGALLDPNITLRRKTAFLINTLLFQDPNVPGSSSRAANRSAEATTASTRSSTSTALTTTAVAPASSATAVAPSSSDPRGPGPAPLERGPETMLTGVAHPDVAVAVLESGLLRTLLSSLLPAGAAGVDDDDLPPAAGPDGDIEARADLDFAEKATRAILTFTAKLDDGQPGRTAVGLDDGIVRLLAALAADLRGAPLDPNAGFKARWDELSIERDAFEAFDSRVSTWTAA</sequence>
<dbReference type="EMBL" id="OOIP01000011">
    <property type="protein sequence ID" value="SPO38817.1"/>
    <property type="molecule type" value="Genomic_DNA"/>
</dbReference>
<evidence type="ECO:0000256" key="2">
    <source>
        <dbReference type="ARBA" id="ARBA00022737"/>
    </source>
</evidence>
<feature type="compositionally biased region" description="Low complexity" evidence="3">
    <location>
        <begin position="224"/>
        <end position="267"/>
    </location>
</feature>
<evidence type="ECO:0000313" key="5">
    <source>
        <dbReference type="EMBL" id="SPO38817.1"/>
    </source>
</evidence>
<dbReference type="GO" id="GO:0000774">
    <property type="term" value="F:adenyl-nucleotide exchange factor activity"/>
    <property type="evidence" value="ECO:0007669"/>
    <property type="project" value="TreeGrafter"/>
</dbReference>
<evidence type="ECO:0000313" key="6">
    <source>
        <dbReference type="Proteomes" id="UP000323386"/>
    </source>
</evidence>
<accession>A0A5C3F571</accession>
<dbReference type="InterPro" id="IPR050693">
    <property type="entry name" value="Hsp70_NEF-Inhibitors"/>
</dbReference>
<evidence type="ECO:0000256" key="3">
    <source>
        <dbReference type="SAM" id="MobiDB-lite"/>
    </source>
</evidence>
<dbReference type="InterPro" id="IPR016024">
    <property type="entry name" value="ARM-type_fold"/>
</dbReference>
<dbReference type="Proteomes" id="UP000323386">
    <property type="component" value="Unassembled WGS sequence"/>
</dbReference>
<comment type="similarity">
    <text evidence="1">Belongs to the FES1 family.</text>
</comment>
<feature type="domain" description="Nucleotide exchange factor Fes1" evidence="4">
    <location>
        <begin position="8"/>
        <end position="99"/>
    </location>
</feature>